<evidence type="ECO:0000313" key="5">
    <source>
        <dbReference type="EMBL" id="EOW87827.1"/>
    </source>
</evidence>
<keyword evidence="3" id="KW-0472">Membrane</keyword>
<evidence type="ECO:0000256" key="3">
    <source>
        <dbReference type="SAM" id="Phobius"/>
    </source>
</evidence>
<keyword evidence="3" id="KW-0812">Transmembrane</keyword>
<evidence type="ECO:0000313" key="6">
    <source>
        <dbReference type="Proteomes" id="UP000014113"/>
    </source>
</evidence>
<reference evidence="5 6" key="1">
    <citation type="submission" date="2013-03" db="EMBL/GenBank/DDBJ databases">
        <title>The Genome Sequence of Enterococcus columbae ATCC_51263 (PacBio/Illumina hybrid assembly).</title>
        <authorList>
            <consortium name="The Broad Institute Genomics Platform"/>
            <consortium name="The Broad Institute Genome Sequencing Center for Infectious Disease"/>
            <person name="Earl A."/>
            <person name="Russ C."/>
            <person name="Gilmore M."/>
            <person name="Surin D."/>
            <person name="Walker B."/>
            <person name="Young S."/>
            <person name="Zeng Q."/>
            <person name="Gargeya S."/>
            <person name="Fitzgerald M."/>
            <person name="Haas B."/>
            <person name="Abouelleil A."/>
            <person name="Allen A.W."/>
            <person name="Alvarado L."/>
            <person name="Arachchi H.M."/>
            <person name="Berlin A.M."/>
            <person name="Chapman S.B."/>
            <person name="Gainer-Dewar J."/>
            <person name="Goldberg J."/>
            <person name="Griggs A."/>
            <person name="Gujja S."/>
            <person name="Hansen M."/>
            <person name="Howarth C."/>
            <person name="Imamovic A."/>
            <person name="Ireland A."/>
            <person name="Larimer J."/>
            <person name="McCowan C."/>
            <person name="Murphy C."/>
            <person name="Pearson M."/>
            <person name="Poon T.W."/>
            <person name="Priest M."/>
            <person name="Roberts A."/>
            <person name="Saif S."/>
            <person name="Shea T."/>
            <person name="Sisk P."/>
            <person name="Sykes S."/>
            <person name="Wortman J."/>
            <person name="Nusbaum C."/>
            <person name="Birren B."/>
        </authorList>
    </citation>
    <scope>NUCLEOTIDE SEQUENCE [LARGE SCALE GENOMIC DNA]</scope>
    <source>
        <strain evidence="5 6">ATCC 51263</strain>
    </source>
</reference>
<keyword evidence="3" id="KW-1133">Transmembrane helix</keyword>
<accession>S0K1Y2</accession>
<evidence type="ECO:0000259" key="4">
    <source>
        <dbReference type="Pfam" id="PF00892"/>
    </source>
</evidence>
<dbReference type="InterPro" id="IPR037185">
    <property type="entry name" value="EmrE-like"/>
</dbReference>
<feature type="transmembrane region" description="Helical" evidence="3">
    <location>
        <begin position="182"/>
        <end position="200"/>
    </location>
</feature>
<feature type="transmembrane region" description="Helical" evidence="3">
    <location>
        <begin position="212"/>
        <end position="231"/>
    </location>
</feature>
<comment type="similarity">
    <text evidence="2">Belongs to the EamA transporter family.</text>
</comment>
<feature type="transmembrane region" description="Helical" evidence="3">
    <location>
        <begin position="7"/>
        <end position="25"/>
    </location>
</feature>
<dbReference type="Proteomes" id="UP000014113">
    <property type="component" value="Unassembled WGS sequence"/>
</dbReference>
<feature type="transmembrane region" description="Helical" evidence="3">
    <location>
        <begin position="124"/>
        <end position="144"/>
    </location>
</feature>
<dbReference type="SUPFAM" id="SSF103481">
    <property type="entry name" value="Multidrug resistance efflux transporter EmrE"/>
    <property type="match status" value="2"/>
</dbReference>
<protein>
    <submittedName>
        <fullName evidence="5">Protein RarD</fullName>
    </submittedName>
</protein>
<dbReference type="OrthoDB" id="9814238at2"/>
<gene>
    <name evidence="5" type="ORF">I568_00113</name>
</gene>
<comment type="subcellular location">
    <subcellularLocation>
        <location evidence="1">Endomembrane system</location>
        <topology evidence="1">Multi-pass membrane protein</topology>
    </subcellularLocation>
</comment>
<feature type="transmembrane region" description="Helical" evidence="3">
    <location>
        <begin position="243"/>
        <end position="262"/>
    </location>
</feature>
<sequence>MKKIKEARFLLIISMVIFGTLGLFVRNIPISSGELALYRAILAALLIGSFLVLTRQKIPFGAIKKELPLLLFSGIAMGFNWILLFEAYKYTTVSVATLSYYFAPVIVTIACPFLFKEKMGFKQWLCFIMSTVGIVLITGLGDLGGGKAHLTGILFGLGAACFYATVILLNKFIKNVGGIHRTFLQFIAAIIVLIPYVAMTSHFSLGQLAMKGWIYLLIVGLVHTGITYCLYFSALKELPGQKAAILSYIDPLVAVFISVFVLGEAISLSQMIGGLFILGFTLWNEINPTAPMEEKYVKSRSNH</sequence>
<keyword evidence="6" id="KW-1185">Reference proteome</keyword>
<feature type="domain" description="EamA" evidence="4">
    <location>
        <begin position="151"/>
        <end position="279"/>
    </location>
</feature>
<evidence type="ECO:0000256" key="1">
    <source>
        <dbReference type="ARBA" id="ARBA00004127"/>
    </source>
</evidence>
<feature type="transmembrane region" description="Helical" evidence="3">
    <location>
        <begin position="97"/>
        <end position="115"/>
    </location>
</feature>
<feature type="domain" description="EamA" evidence="4">
    <location>
        <begin position="9"/>
        <end position="138"/>
    </location>
</feature>
<evidence type="ECO:0000256" key="2">
    <source>
        <dbReference type="ARBA" id="ARBA00007362"/>
    </source>
</evidence>
<comment type="caution">
    <text evidence="5">The sequence shown here is derived from an EMBL/GenBank/DDBJ whole genome shotgun (WGS) entry which is preliminary data.</text>
</comment>
<dbReference type="InterPro" id="IPR000620">
    <property type="entry name" value="EamA_dom"/>
</dbReference>
<feature type="transmembrane region" description="Helical" evidence="3">
    <location>
        <begin position="150"/>
        <end position="170"/>
    </location>
</feature>
<proteinExistence type="inferred from homology"/>
<dbReference type="Pfam" id="PF00892">
    <property type="entry name" value="EamA"/>
    <property type="match status" value="2"/>
</dbReference>
<dbReference type="EMBL" id="ASWJ01000001">
    <property type="protein sequence ID" value="EOW87827.1"/>
    <property type="molecule type" value="Genomic_DNA"/>
</dbReference>
<dbReference type="RefSeq" id="WP_016184259.1">
    <property type="nucleotide sequence ID" value="NZ_JXKI01000017.1"/>
</dbReference>
<dbReference type="PANTHER" id="PTHR22911">
    <property type="entry name" value="ACYL-MALONYL CONDENSING ENZYME-RELATED"/>
    <property type="match status" value="1"/>
</dbReference>
<dbReference type="PATRIC" id="fig|1121865.3.peg.2107"/>
<dbReference type="STRING" id="1121865.OMW_02162"/>
<feature type="transmembrane region" description="Helical" evidence="3">
    <location>
        <begin position="37"/>
        <end position="55"/>
    </location>
</feature>
<dbReference type="PANTHER" id="PTHR22911:SF102">
    <property type="entry name" value="MEMBRANE PROTEIN"/>
    <property type="match status" value="1"/>
</dbReference>
<organism evidence="5 6">
    <name type="scientific">Enterococcus columbae DSM 7374 = ATCC 51263</name>
    <dbReference type="NCBI Taxonomy" id="1121865"/>
    <lineage>
        <taxon>Bacteria</taxon>
        <taxon>Bacillati</taxon>
        <taxon>Bacillota</taxon>
        <taxon>Bacilli</taxon>
        <taxon>Lactobacillales</taxon>
        <taxon>Enterococcaceae</taxon>
        <taxon>Enterococcus</taxon>
    </lineage>
</organism>
<dbReference type="AlphaFoldDB" id="S0K1Y2"/>
<name>S0K1Y2_9ENTE</name>
<dbReference type="GO" id="GO:0016020">
    <property type="term" value="C:membrane"/>
    <property type="evidence" value="ECO:0007669"/>
    <property type="project" value="InterPro"/>
</dbReference>
<dbReference type="eggNOG" id="COG0697">
    <property type="taxonomic scope" value="Bacteria"/>
</dbReference>
<feature type="transmembrane region" description="Helical" evidence="3">
    <location>
        <begin position="67"/>
        <end position="85"/>
    </location>
</feature>